<evidence type="ECO:0000256" key="1">
    <source>
        <dbReference type="SAM" id="Phobius"/>
    </source>
</evidence>
<feature type="transmembrane region" description="Helical" evidence="1">
    <location>
        <begin position="333"/>
        <end position="354"/>
    </location>
</feature>
<keyword evidence="1" id="KW-0472">Membrane</keyword>
<feature type="transmembrane region" description="Helical" evidence="1">
    <location>
        <begin position="437"/>
        <end position="456"/>
    </location>
</feature>
<name>A0A552UAC8_9SPHN</name>
<gene>
    <name evidence="2" type="ORF">FMM06_16160</name>
</gene>
<accession>A0A552UAC8</accession>
<evidence type="ECO:0000313" key="2">
    <source>
        <dbReference type="EMBL" id="TRW15171.1"/>
    </source>
</evidence>
<dbReference type="EMBL" id="VJWA01000002">
    <property type="protein sequence ID" value="TRW15171.1"/>
    <property type="molecule type" value="Genomic_DNA"/>
</dbReference>
<feature type="transmembrane region" description="Helical" evidence="1">
    <location>
        <begin position="137"/>
        <end position="161"/>
    </location>
</feature>
<dbReference type="Pfam" id="PF03929">
    <property type="entry name" value="PepSY_TM"/>
    <property type="match status" value="1"/>
</dbReference>
<organism evidence="2 3">
    <name type="scientific">Glacieibacterium frigidum</name>
    <dbReference type="NCBI Taxonomy" id="2593303"/>
    <lineage>
        <taxon>Bacteria</taxon>
        <taxon>Pseudomonadati</taxon>
        <taxon>Pseudomonadota</taxon>
        <taxon>Alphaproteobacteria</taxon>
        <taxon>Sphingomonadales</taxon>
        <taxon>Sphingosinicellaceae</taxon>
        <taxon>Glacieibacterium</taxon>
    </lineage>
</organism>
<feature type="transmembrane region" description="Helical" evidence="1">
    <location>
        <begin position="182"/>
        <end position="208"/>
    </location>
</feature>
<keyword evidence="1" id="KW-1133">Transmembrane helix</keyword>
<dbReference type="AlphaFoldDB" id="A0A552UAC8"/>
<feature type="transmembrane region" description="Helical" evidence="1">
    <location>
        <begin position="468"/>
        <end position="490"/>
    </location>
</feature>
<feature type="transmembrane region" description="Helical" evidence="1">
    <location>
        <begin position="374"/>
        <end position="393"/>
    </location>
</feature>
<dbReference type="InterPro" id="IPR005625">
    <property type="entry name" value="PepSY-ass_TM"/>
</dbReference>
<reference evidence="2 3" key="1">
    <citation type="submission" date="2019-07" db="EMBL/GenBank/DDBJ databases">
        <title>Novel species isolated from glacier.</title>
        <authorList>
            <person name="Liu Q."/>
            <person name="Xin Y.-H."/>
        </authorList>
    </citation>
    <scope>NUCLEOTIDE SEQUENCE [LARGE SCALE GENOMIC DNA]</scope>
    <source>
        <strain evidence="2 3">LB1R16</strain>
    </source>
</reference>
<keyword evidence="1" id="KW-0812">Transmembrane</keyword>
<dbReference type="PANTHER" id="PTHR34219">
    <property type="entry name" value="IRON-REGULATED INNER MEMBRANE PROTEIN-RELATED"/>
    <property type="match status" value="1"/>
</dbReference>
<feature type="transmembrane region" description="Helical" evidence="1">
    <location>
        <begin position="413"/>
        <end position="430"/>
    </location>
</feature>
<keyword evidence="3" id="KW-1185">Reference proteome</keyword>
<protein>
    <submittedName>
        <fullName evidence="2">PepSY domain-containing protein</fullName>
    </submittedName>
</protein>
<dbReference type="PANTHER" id="PTHR34219:SF4">
    <property type="entry name" value="PEPSY DOMAIN-CONTAINING PROTEIN"/>
    <property type="match status" value="1"/>
</dbReference>
<feature type="transmembrane region" description="Helical" evidence="1">
    <location>
        <begin position="12"/>
        <end position="36"/>
    </location>
</feature>
<dbReference type="OrthoDB" id="9776609at2"/>
<evidence type="ECO:0000313" key="3">
    <source>
        <dbReference type="Proteomes" id="UP000317894"/>
    </source>
</evidence>
<sequence length="513" mass="55511">MSETFPASMHWLHTWTGVIIGALLFAIFWMGTLSVFDREIDRWMMPATRLAPAATVSLDAMAKTMTQTGAAEWGMQLPTDRTPIVSGYTVTDGTYAFLNLDPATGKPLHDPATRGATDFFFPFHYSLLIDQWQIGKWLIGLAAIAMMALCVSGVVIHRRIFADFFTLRIGRKTSRTTLDLHNVAGVLGLPFNFMIALSGLVFFIAVYVPGIQSVVYPAAGSSFTQDAFGGFDRDAAGEARALGSLDAMAREASRRWGGDTARIVRVTHSGDAAAYVSFDRSLARRVSMTSDAVIFDGPTGRLLHEHRTGPMMTTQRFISGMHFAQFRHWPLRWLYFASGLLGCVLIATGSLFWLQSRTKRHMNEGAVGMPLVRAITIGATTGMIAATLAYLIANRLLPADAAALGQSRAQLEIWAFFIVWIASFAHAALLPRRAWAVQCWAIAAGALTAVASNAVTTGDHPLHAALRGQWGVAGMDLVMLAGGSVAAIAAMRLWQRKPRLVAGDPAAPALPAA</sequence>
<comment type="caution">
    <text evidence="2">The sequence shown here is derived from an EMBL/GenBank/DDBJ whole genome shotgun (WGS) entry which is preliminary data.</text>
</comment>
<dbReference type="RefSeq" id="WP_144335340.1">
    <property type="nucleotide sequence ID" value="NZ_VJWA01000002.1"/>
</dbReference>
<proteinExistence type="predicted"/>
<dbReference type="Proteomes" id="UP000317894">
    <property type="component" value="Unassembled WGS sequence"/>
</dbReference>